<dbReference type="Proteomes" id="UP000018727">
    <property type="component" value="Unassembled WGS sequence"/>
</dbReference>
<name>V8CPE8_9BACT</name>
<dbReference type="HOGENOM" id="CLU_2438334_0_0_10"/>
<evidence type="ECO:0000313" key="1">
    <source>
        <dbReference type="EMBL" id="ETD29268.1"/>
    </source>
</evidence>
<keyword evidence="2" id="KW-1185">Reference proteome</keyword>
<comment type="caution">
    <text evidence="1">The sequence shown here is derived from an EMBL/GenBank/DDBJ whole genome shotgun (WGS) entry which is preliminary data.</text>
</comment>
<organism evidence="1 2">
    <name type="scientific">Prevotella nigrescens CC14M</name>
    <dbReference type="NCBI Taxonomy" id="1073366"/>
    <lineage>
        <taxon>Bacteria</taxon>
        <taxon>Pseudomonadati</taxon>
        <taxon>Bacteroidota</taxon>
        <taxon>Bacteroidia</taxon>
        <taxon>Bacteroidales</taxon>
        <taxon>Prevotellaceae</taxon>
        <taxon>Prevotella</taxon>
    </lineage>
</organism>
<sequence>MIENDFITIIDGIENLDSNLMGMLHGGLSNNMNDCNCGSGNSNTEQTEHGSNDCTCGSANSNKIAAPSDCTCGSANSNSAHSTIRQLQFG</sequence>
<proteinExistence type="predicted"/>
<dbReference type="EMBL" id="AZJH01000009">
    <property type="protein sequence ID" value="ETD29268.1"/>
    <property type="molecule type" value="Genomic_DNA"/>
</dbReference>
<dbReference type="GeneID" id="66711804"/>
<dbReference type="AlphaFoldDB" id="V8CPE8"/>
<protein>
    <submittedName>
        <fullName evidence="1">Uncharacterized protein</fullName>
    </submittedName>
</protein>
<dbReference type="RefSeq" id="WP_023925221.1">
    <property type="nucleotide sequence ID" value="NZ_KI669441.1"/>
</dbReference>
<accession>V8CPE8</accession>
<evidence type="ECO:0000313" key="2">
    <source>
        <dbReference type="Proteomes" id="UP000018727"/>
    </source>
</evidence>
<gene>
    <name evidence="1" type="ORF">HMPREF1173_00695</name>
</gene>
<reference evidence="1 2" key="1">
    <citation type="submission" date="2013-10" db="EMBL/GenBank/DDBJ databases">
        <title>The Genome Sequence of Prevotella nigrescens CC14M.</title>
        <authorList>
            <consortium name="The Broad Institute Genomics Platform"/>
            <person name="Earl A."/>
            <person name="Allen-Vercoe E."/>
            <person name="Daigneault M."/>
            <person name="Young S.K."/>
            <person name="Zeng Q."/>
            <person name="Gargeya S."/>
            <person name="Fitzgerald M."/>
            <person name="Abouelleil A."/>
            <person name="Alvarado L."/>
            <person name="Chapman S.B."/>
            <person name="Gainer-Dewar J."/>
            <person name="Goldberg J."/>
            <person name="Griggs A."/>
            <person name="Gujja S."/>
            <person name="Hansen M."/>
            <person name="Howarth C."/>
            <person name="Imamovic A."/>
            <person name="Ireland A."/>
            <person name="Larimer J."/>
            <person name="McCowan C."/>
            <person name="Murphy C."/>
            <person name="Pearson M."/>
            <person name="Poon T.W."/>
            <person name="Priest M."/>
            <person name="Roberts A."/>
            <person name="Saif S."/>
            <person name="Shea T."/>
            <person name="Sykes S."/>
            <person name="Wortman J."/>
            <person name="Nusbaum C."/>
            <person name="Birren B."/>
        </authorList>
    </citation>
    <scope>NUCLEOTIDE SEQUENCE [LARGE SCALE GENOMIC DNA]</scope>
    <source>
        <strain evidence="1 2">CC14M</strain>
    </source>
</reference>